<proteinExistence type="predicted"/>
<gene>
    <name evidence="2" type="ORF">CC86DRAFT_466472</name>
</gene>
<sequence>MVAEVCRFCAAISVESLRSPDGVPHIDSIEAFSAYRDCWICQNLFLSNAKFRHEPEILRFISPNNCVRLKLEDSSGGTFFKVYVNEEEWRGQFGAIRSWDAIQVTVVEEQISRGFQILMEDDRRSFGSDFYVARARNWVRDCMENHTICNTSQSKLRHKGPMSTERWPRRLIHICNDQSSLNLVETCGLLEPVQYTCLSHCWGENGLPSTTKTTQESLDARMSHFELASLPRTFREAIQFTQCMGYKYIWIDALYIVQGLEDDWVREGAKMSDIYSNSVVMIAAESSTSSSGGLFSNTIGYLDGDANNEFKLGSVLADGRTATLVFHPISSHVMSVSKKSLESRCWTFQERLFSPRILHFFDEDVLWECSQHYGTSFSSDVVVPQLCISKIGVRFGQMLQAPSKDYDVYTEDWERLEHNDGPATLMEEKETSQAEPPGEPDVPRWLLYKPWYWDVLEAYTRRKVTFHSDKLLAVSSIARAIARHVNSAYLAGLWEEDIAFGLAWTVLSPVALRIDDPKARHVIRAHGYPSWSWSAYDVACYWYCRWPVGTKHLTTEAHQGEDYKRFGSHLELLSHRMHHATADPFGEVLSGRLHIRGRVLFGNRDSDLYQDVEPSVIMRWRVGELVIADQPRVQDWITSFGVGETMDDVDSVLLLLCNDHDHAYFLVLDKVDGHRSFQRRDMACLKFYHVSFGASYYAWVKDSRKYDLELV</sequence>
<evidence type="ECO:0000313" key="2">
    <source>
        <dbReference type="EMBL" id="KAF2826611.1"/>
    </source>
</evidence>
<dbReference type="InterPro" id="IPR010730">
    <property type="entry name" value="HET"/>
</dbReference>
<protein>
    <submittedName>
        <fullName evidence="2">HET-domain-containing protein</fullName>
    </submittedName>
</protein>
<dbReference type="Pfam" id="PF06985">
    <property type="entry name" value="HET"/>
    <property type="match status" value="1"/>
</dbReference>
<dbReference type="Proteomes" id="UP000799424">
    <property type="component" value="Unassembled WGS sequence"/>
</dbReference>
<dbReference type="PANTHER" id="PTHR33112:SF9">
    <property type="entry name" value="HETEROKARYON INCOMPATIBILITY DOMAIN-CONTAINING PROTEIN"/>
    <property type="match status" value="1"/>
</dbReference>
<reference evidence="2" key="1">
    <citation type="journal article" date="2020" name="Stud. Mycol.">
        <title>101 Dothideomycetes genomes: a test case for predicting lifestyles and emergence of pathogens.</title>
        <authorList>
            <person name="Haridas S."/>
            <person name="Albert R."/>
            <person name="Binder M."/>
            <person name="Bloem J."/>
            <person name="Labutti K."/>
            <person name="Salamov A."/>
            <person name="Andreopoulos B."/>
            <person name="Baker S."/>
            <person name="Barry K."/>
            <person name="Bills G."/>
            <person name="Bluhm B."/>
            <person name="Cannon C."/>
            <person name="Castanera R."/>
            <person name="Culley D."/>
            <person name="Daum C."/>
            <person name="Ezra D."/>
            <person name="Gonzalez J."/>
            <person name="Henrissat B."/>
            <person name="Kuo A."/>
            <person name="Liang C."/>
            <person name="Lipzen A."/>
            <person name="Lutzoni F."/>
            <person name="Magnuson J."/>
            <person name="Mondo S."/>
            <person name="Nolan M."/>
            <person name="Ohm R."/>
            <person name="Pangilinan J."/>
            <person name="Park H.-J."/>
            <person name="Ramirez L."/>
            <person name="Alfaro M."/>
            <person name="Sun H."/>
            <person name="Tritt A."/>
            <person name="Yoshinaga Y."/>
            <person name="Zwiers L.-H."/>
            <person name="Turgeon B."/>
            <person name="Goodwin S."/>
            <person name="Spatafora J."/>
            <person name="Crous P."/>
            <person name="Grigoriev I."/>
        </authorList>
    </citation>
    <scope>NUCLEOTIDE SEQUENCE</scope>
    <source>
        <strain evidence="2">CBS 113818</strain>
    </source>
</reference>
<keyword evidence="3" id="KW-1185">Reference proteome</keyword>
<dbReference type="OrthoDB" id="2958217at2759"/>
<evidence type="ECO:0000313" key="3">
    <source>
        <dbReference type="Proteomes" id="UP000799424"/>
    </source>
</evidence>
<name>A0A6A7A027_9PLEO</name>
<dbReference type="EMBL" id="MU006225">
    <property type="protein sequence ID" value="KAF2826611.1"/>
    <property type="molecule type" value="Genomic_DNA"/>
</dbReference>
<organism evidence="2 3">
    <name type="scientific">Ophiobolus disseminans</name>
    <dbReference type="NCBI Taxonomy" id="1469910"/>
    <lineage>
        <taxon>Eukaryota</taxon>
        <taxon>Fungi</taxon>
        <taxon>Dikarya</taxon>
        <taxon>Ascomycota</taxon>
        <taxon>Pezizomycotina</taxon>
        <taxon>Dothideomycetes</taxon>
        <taxon>Pleosporomycetidae</taxon>
        <taxon>Pleosporales</taxon>
        <taxon>Pleosporineae</taxon>
        <taxon>Phaeosphaeriaceae</taxon>
        <taxon>Ophiobolus</taxon>
    </lineage>
</organism>
<evidence type="ECO:0000259" key="1">
    <source>
        <dbReference type="Pfam" id="PF06985"/>
    </source>
</evidence>
<dbReference type="AlphaFoldDB" id="A0A6A7A027"/>
<dbReference type="PANTHER" id="PTHR33112">
    <property type="entry name" value="DOMAIN PROTEIN, PUTATIVE-RELATED"/>
    <property type="match status" value="1"/>
</dbReference>
<accession>A0A6A7A027</accession>
<feature type="domain" description="Heterokaryon incompatibility" evidence="1">
    <location>
        <begin position="195"/>
        <end position="350"/>
    </location>
</feature>